<dbReference type="InterPro" id="IPR014308">
    <property type="entry name" value="Xanthine_DH_XdhC"/>
</dbReference>
<comment type="caution">
    <text evidence="3">The sequence shown here is derived from an EMBL/GenBank/DDBJ whole genome shotgun (WGS) entry which is preliminary data.</text>
</comment>
<feature type="domain" description="XdhC- CoxI" evidence="1">
    <location>
        <begin position="13"/>
        <end position="68"/>
    </location>
</feature>
<organism evidence="3 4">
    <name type="scientific">Donghicola tyrosinivorans</name>
    <dbReference type="NCBI Taxonomy" id="1652492"/>
    <lineage>
        <taxon>Bacteria</taxon>
        <taxon>Pseudomonadati</taxon>
        <taxon>Pseudomonadota</taxon>
        <taxon>Alphaproteobacteria</taxon>
        <taxon>Rhodobacterales</taxon>
        <taxon>Roseobacteraceae</taxon>
        <taxon>Donghicola</taxon>
    </lineage>
</organism>
<dbReference type="InterPro" id="IPR003777">
    <property type="entry name" value="XdhC_CoxI"/>
</dbReference>
<dbReference type="Gene3D" id="3.40.50.720">
    <property type="entry name" value="NAD(P)-binding Rossmann-like Domain"/>
    <property type="match status" value="1"/>
</dbReference>
<dbReference type="InterPro" id="IPR027051">
    <property type="entry name" value="XdhC_Rossmann_dom"/>
</dbReference>
<evidence type="ECO:0000313" key="4">
    <source>
        <dbReference type="Proteomes" id="UP000238392"/>
    </source>
</evidence>
<dbReference type="NCBIfam" id="TIGR02964">
    <property type="entry name" value="xanthine_xdhC"/>
    <property type="match status" value="1"/>
</dbReference>
<dbReference type="InterPro" id="IPR052698">
    <property type="entry name" value="MoCofactor_Util/Proc"/>
</dbReference>
<sequence>MFDRAELERAIMAHGTVARIVLLDVRGSVPRPAGTAMLVWDGGQSGTIGGGALEYEASRAALKAIGSDVVRTYPLGPALGQCCGGSVTVLIETYDAARLAGVPDTGRFTRSLPISGRQYSEEIRPAGQPLVIWGAGHVGRAMVSVMAPLPDFQITWVDTGPERFPEQMPQGIDPTVAQTPEKLVPHLPKTADHLILTYSHDIDFALCHRLLSHGFRNCGLIGSETKWARFRKRLLTLGHRSDAISRITCPIGDPRLGKHPQAIAVGVAAALLNASNEQEIIRDGTQWAQHSSHSRG</sequence>
<evidence type="ECO:0000259" key="2">
    <source>
        <dbReference type="Pfam" id="PF13478"/>
    </source>
</evidence>
<feature type="domain" description="XdhC Rossmann" evidence="2">
    <location>
        <begin position="130"/>
        <end position="270"/>
    </location>
</feature>
<dbReference type="AlphaFoldDB" id="A0A2T0WC57"/>
<accession>A0A2T0WC57</accession>
<dbReference type="SUPFAM" id="SSF51735">
    <property type="entry name" value="NAD(P)-binding Rossmann-fold domains"/>
    <property type="match status" value="1"/>
</dbReference>
<dbReference type="OrthoDB" id="61481at2"/>
<keyword evidence="4" id="KW-1185">Reference proteome</keyword>
<protein>
    <submittedName>
        <fullName evidence="3">Xanthine dehydrogenase accessory factor</fullName>
    </submittedName>
</protein>
<dbReference type="PANTHER" id="PTHR30388">
    <property type="entry name" value="ALDEHYDE OXIDOREDUCTASE MOLYBDENUM COFACTOR ASSEMBLY PROTEIN"/>
    <property type="match status" value="1"/>
</dbReference>
<evidence type="ECO:0000313" key="3">
    <source>
        <dbReference type="EMBL" id="PRY84291.1"/>
    </source>
</evidence>
<dbReference type="PANTHER" id="PTHR30388:SF6">
    <property type="entry name" value="XANTHINE DEHYDROGENASE SUBUNIT A-RELATED"/>
    <property type="match status" value="1"/>
</dbReference>
<dbReference type="Pfam" id="PF13478">
    <property type="entry name" value="XdhC_C"/>
    <property type="match status" value="1"/>
</dbReference>
<evidence type="ECO:0000259" key="1">
    <source>
        <dbReference type="Pfam" id="PF02625"/>
    </source>
</evidence>
<reference evidence="3 4" key="1">
    <citation type="submission" date="2018-03" db="EMBL/GenBank/DDBJ databases">
        <title>Genomic Encyclopedia of Archaeal and Bacterial Type Strains, Phase II (KMG-II): from individual species to whole genera.</title>
        <authorList>
            <person name="Goeker M."/>
        </authorList>
    </citation>
    <scope>NUCLEOTIDE SEQUENCE [LARGE SCALE GENOMIC DNA]</scope>
    <source>
        <strain evidence="3 4">DSM 100212</strain>
    </source>
</reference>
<name>A0A2T0WC57_9RHOB</name>
<dbReference type="EMBL" id="PVTQ01000026">
    <property type="protein sequence ID" value="PRY84291.1"/>
    <property type="molecule type" value="Genomic_DNA"/>
</dbReference>
<dbReference type="InterPro" id="IPR036291">
    <property type="entry name" value="NAD(P)-bd_dom_sf"/>
</dbReference>
<dbReference type="Proteomes" id="UP000238392">
    <property type="component" value="Unassembled WGS sequence"/>
</dbReference>
<dbReference type="Pfam" id="PF02625">
    <property type="entry name" value="XdhC_CoxI"/>
    <property type="match status" value="1"/>
</dbReference>
<proteinExistence type="predicted"/>
<gene>
    <name evidence="3" type="ORF">CLV74_12613</name>
</gene>